<sequence>MDLQDNQYKAYQLLVAICWITGILTFLTSLFIWVPITVSVKRKLQQNEKTNSEGIMVLVFTLSFFWLLFIFTPMGIFAAIWLMDNHK</sequence>
<dbReference type="RefSeq" id="WP_047791045.1">
    <property type="nucleotide sequence ID" value="NZ_CP011856.1"/>
</dbReference>
<organism evidence="2 3">
    <name type="scientific">Spiroplasma eriocheiris</name>
    <dbReference type="NCBI Taxonomy" id="315358"/>
    <lineage>
        <taxon>Bacteria</taxon>
        <taxon>Bacillati</taxon>
        <taxon>Mycoplasmatota</taxon>
        <taxon>Mollicutes</taxon>
        <taxon>Entomoplasmatales</taxon>
        <taxon>Spiroplasmataceae</taxon>
        <taxon>Spiroplasma</taxon>
    </lineage>
</organism>
<gene>
    <name evidence="2" type="ORF">SERIO_v1c01810</name>
</gene>
<dbReference type="AlphaFoldDB" id="A0A0H3XK86"/>
<reference evidence="2 3" key="1">
    <citation type="journal article" date="2015" name="Genome Biol. Evol.">
        <title>Found and Lost: The Fates of Horizontally Acquired Genes in Arthropod-Symbiotic Spiroplasma.</title>
        <authorList>
            <person name="Lo W.S."/>
            <person name="Gasparich G.E."/>
            <person name="Kuo C.H."/>
        </authorList>
    </citation>
    <scope>NUCLEOTIDE SEQUENCE [LARGE SCALE GENOMIC DNA]</scope>
    <source>
        <strain evidence="3">TDA-040725-5</strain>
    </source>
</reference>
<dbReference type="PATRIC" id="fig|743698.3.peg.183"/>
<accession>A0A0H3XK86</accession>
<keyword evidence="1" id="KW-0812">Transmembrane</keyword>
<keyword evidence="3" id="KW-1185">Reference proteome</keyword>
<keyword evidence="1" id="KW-1133">Transmembrane helix</keyword>
<feature type="transmembrane region" description="Helical" evidence="1">
    <location>
        <begin position="12"/>
        <end position="34"/>
    </location>
</feature>
<feature type="transmembrane region" description="Helical" evidence="1">
    <location>
        <begin position="55"/>
        <end position="83"/>
    </location>
</feature>
<protein>
    <submittedName>
        <fullName evidence="2">Uncharacterized protein</fullName>
    </submittedName>
</protein>
<proteinExistence type="predicted"/>
<dbReference type="Proteomes" id="UP000035661">
    <property type="component" value="Chromosome"/>
</dbReference>
<dbReference type="KEGG" id="seri:SERIO_v1c01810"/>
<keyword evidence="1" id="KW-0472">Membrane</keyword>
<evidence type="ECO:0000256" key="1">
    <source>
        <dbReference type="SAM" id="Phobius"/>
    </source>
</evidence>
<evidence type="ECO:0000313" key="3">
    <source>
        <dbReference type="Proteomes" id="UP000035661"/>
    </source>
</evidence>
<reference evidence="3" key="2">
    <citation type="submission" date="2015-06" db="EMBL/GenBank/DDBJ databases">
        <title>Complete genome sequence of Spiroplasma eriocheiris TDA-040725-5 (DSM 21848).</title>
        <authorList>
            <person name="Lo W.-S."/>
            <person name="Kuo C.-H."/>
        </authorList>
    </citation>
    <scope>NUCLEOTIDE SEQUENCE [LARGE SCALE GENOMIC DNA]</scope>
    <source>
        <strain evidence="3">TDA-040725-5</strain>
    </source>
</reference>
<dbReference type="EMBL" id="CP011856">
    <property type="protein sequence ID" value="AKM53774.1"/>
    <property type="molecule type" value="Genomic_DNA"/>
</dbReference>
<name>A0A0H3XK86_9MOLU</name>
<evidence type="ECO:0000313" key="2">
    <source>
        <dbReference type="EMBL" id="AKM53774.1"/>
    </source>
</evidence>